<evidence type="ECO:0000313" key="4">
    <source>
        <dbReference type="Proteomes" id="UP001601992"/>
    </source>
</evidence>
<dbReference type="InterPro" id="IPR036661">
    <property type="entry name" value="Luciferase-like_sf"/>
</dbReference>
<keyword evidence="1 3" id="KW-0560">Oxidoreductase</keyword>
<sequence length="319" mass="34176">MRVGLMVPPALDPVHITDLAVRAEAAGFDYICCGEHVFFHGPVQNAFVSLAAAAGATESISLLSALTILPMYAAALVAKLAVTLDRVSHGRFEMGVGVGGEYLPEFEAMGVPVSERGRRTDEILDLLHRLFAGENVQFRGRYNSIPGLTLEPGPVQPGGPAIWIGGRKQASVRRTARYGDVWLPYLLEPAKLADGVAAVREQAAAFGRDPAAIECGYFGWTAVHTRTDTAREMAISAVSATYNQDFSPLADRYLVAGNPEQVIERIRRYDDAGASTFVFAPACDVADVDATITLFADEVLPSVKTDSEFSATTGSEIQP</sequence>
<dbReference type="EMBL" id="JBIAQY010000021">
    <property type="protein sequence ID" value="MFF3573761.1"/>
    <property type="molecule type" value="Genomic_DNA"/>
</dbReference>
<dbReference type="GO" id="GO:0016491">
    <property type="term" value="F:oxidoreductase activity"/>
    <property type="evidence" value="ECO:0007669"/>
    <property type="project" value="UniProtKB-KW"/>
</dbReference>
<name>A0ABW6SBS7_9NOCA</name>
<dbReference type="SUPFAM" id="SSF51679">
    <property type="entry name" value="Bacterial luciferase-like"/>
    <property type="match status" value="1"/>
</dbReference>
<keyword evidence="4" id="KW-1185">Reference proteome</keyword>
<dbReference type="InterPro" id="IPR050564">
    <property type="entry name" value="F420-G6PD/mer"/>
</dbReference>
<dbReference type="Gene3D" id="3.20.20.30">
    <property type="entry name" value="Luciferase-like domain"/>
    <property type="match status" value="1"/>
</dbReference>
<organism evidence="3 4">
    <name type="scientific">Nocardia jiangxiensis</name>
    <dbReference type="NCBI Taxonomy" id="282685"/>
    <lineage>
        <taxon>Bacteria</taxon>
        <taxon>Bacillati</taxon>
        <taxon>Actinomycetota</taxon>
        <taxon>Actinomycetes</taxon>
        <taxon>Mycobacteriales</taxon>
        <taxon>Nocardiaceae</taxon>
        <taxon>Nocardia</taxon>
    </lineage>
</organism>
<dbReference type="InterPro" id="IPR011251">
    <property type="entry name" value="Luciferase-like_dom"/>
</dbReference>
<gene>
    <name evidence="3" type="ORF">ACFYXQ_38995</name>
</gene>
<accession>A0ABW6SBS7</accession>
<dbReference type="Proteomes" id="UP001601992">
    <property type="component" value="Unassembled WGS sequence"/>
</dbReference>
<dbReference type="InterPro" id="IPR019921">
    <property type="entry name" value="Lucif-like_OxRdtase_Rv2161c"/>
</dbReference>
<evidence type="ECO:0000313" key="3">
    <source>
        <dbReference type="EMBL" id="MFF3573761.1"/>
    </source>
</evidence>
<dbReference type="Pfam" id="PF00296">
    <property type="entry name" value="Bac_luciferase"/>
    <property type="match status" value="1"/>
</dbReference>
<dbReference type="PANTHER" id="PTHR43244:SF1">
    <property type="entry name" value="5,10-METHYLENETETRAHYDROMETHANOPTERIN REDUCTASE"/>
    <property type="match status" value="1"/>
</dbReference>
<dbReference type="EC" id="1.-.-.-" evidence="3"/>
<evidence type="ECO:0000259" key="2">
    <source>
        <dbReference type="Pfam" id="PF00296"/>
    </source>
</evidence>
<dbReference type="PANTHER" id="PTHR43244">
    <property type="match status" value="1"/>
</dbReference>
<protein>
    <submittedName>
        <fullName evidence="3">LLM class flavin-dependent oxidoreductase</fullName>
        <ecNumber evidence="3">1.-.-.-</ecNumber>
    </submittedName>
</protein>
<comment type="caution">
    <text evidence="3">The sequence shown here is derived from an EMBL/GenBank/DDBJ whole genome shotgun (WGS) entry which is preliminary data.</text>
</comment>
<evidence type="ECO:0000256" key="1">
    <source>
        <dbReference type="ARBA" id="ARBA00023002"/>
    </source>
</evidence>
<dbReference type="NCBIfam" id="TIGR03619">
    <property type="entry name" value="F420_Rv2161c"/>
    <property type="match status" value="1"/>
</dbReference>
<reference evidence="3 4" key="1">
    <citation type="submission" date="2024-10" db="EMBL/GenBank/DDBJ databases">
        <title>The Natural Products Discovery Center: Release of the First 8490 Sequenced Strains for Exploring Actinobacteria Biosynthetic Diversity.</title>
        <authorList>
            <person name="Kalkreuter E."/>
            <person name="Kautsar S.A."/>
            <person name="Yang D."/>
            <person name="Bader C.D."/>
            <person name="Teijaro C.N."/>
            <person name="Fluegel L."/>
            <person name="Davis C.M."/>
            <person name="Simpson J.R."/>
            <person name="Lauterbach L."/>
            <person name="Steele A.D."/>
            <person name="Gui C."/>
            <person name="Meng S."/>
            <person name="Li G."/>
            <person name="Viehrig K."/>
            <person name="Ye F."/>
            <person name="Su P."/>
            <person name="Kiefer A.F."/>
            <person name="Nichols A."/>
            <person name="Cepeda A.J."/>
            <person name="Yan W."/>
            <person name="Fan B."/>
            <person name="Jiang Y."/>
            <person name="Adhikari A."/>
            <person name="Zheng C.-J."/>
            <person name="Schuster L."/>
            <person name="Cowan T.M."/>
            <person name="Smanski M.J."/>
            <person name="Chevrette M.G."/>
            <person name="De Carvalho L.P.S."/>
            <person name="Shen B."/>
        </authorList>
    </citation>
    <scope>NUCLEOTIDE SEQUENCE [LARGE SCALE GENOMIC DNA]</scope>
    <source>
        <strain evidence="3 4">NPDC002593</strain>
    </source>
</reference>
<dbReference type="RefSeq" id="WP_387406537.1">
    <property type="nucleotide sequence ID" value="NZ_JBIAQY010000021.1"/>
</dbReference>
<proteinExistence type="predicted"/>
<feature type="domain" description="Luciferase-like" evidence="2">
    <location>
        <begin position="12"/>
        <end position="275"/>
    </location>
</feature>